<reference evidence="3 4" key="1">
    <citation type="submission" date="2020-03" db="EMBL/GenBank/DDBJ databases">
        <title>WGS of actinomycetes isolated from Thailand.</title>
        <authorList>
            <person name="Thawai C."/>
        </authorList>
    </citation>
    <scope>NUCLEOTIDE SEQUENCE [LARGE SCALE GENOMIC DNA]</scope>
    <source>
        <strain evidence="3 4">SBST2-5</strain>
    </source>
</reference>
<evidence type="ECO:0000313" key="4">
    <source>
        <dbReference type="Proteomes" id="UP000730591"/>
    </source>
</evidence>
<proteinExistence type="predicted"/>
<dbReference type="Proteomes" id="UP000730591">
    <property type="component" value="Unassembled WGS sequence"/>
</dbReference>
<protein>
    <recommendedName>
        <fullName evidence="2">Type ISP restriction-modification enzyme LLaBIII C-terminal specificity domain-containing protein</fullName>
    </recommendedName>
</protein>
<dbReference type="RefSeq" id="WP_305793902.1">
    <property type="nucleotide sequence ID" value="NZ_JAATEM010000062.1"/>
</dbReference>
<feature type="domain" description="Type ISP restriction-modification enzyme LLaBIII C-terminal specificity" evidence="2">
    <location>
        <begin position="1"/>
        <end position="129"/>
    </location>
</feature>
<name>A0ABX1AEQ5_9ACTN</name>
<gene>
    <name evidence="3" type="ORF">HCJ93_28830</name>
</gene>
<dbReference type="Pfam" id="PF18135">
    <property type="entry name" value="Type_ISP_C"/>
    <property type="match status" value="1"/>
</dbReference>
<feature type="region of interest" description="Disordered" evidence="1">
    <location>
        <begin position="167"/>
        <end position="198"/>
    </location>
</feature>
<accession>A0ABX1AEQ5</accession>
<comment type="caution">
    <text evidence="3">The sequence shown here is derived from an EMBL/GenBank/DDBJ whole genome shotgun (WGS) entry which is preliminary data.</text>
</comment>
<evidence type="ECO:0000256" key="1">
    <source>
        <dbReference type="SAM" id="MobiDB-lite"/>
    </source>
</evidence>
<evidence type="ECO:0000313" key="3">
    <source>
        <dbReference type="EMBL" id="NJP53961.1"/>
    </source>
</evidence>
<sequence length="198" mass="21996">WAQLVEVGRRTVWIHTYGQRFASHHDSSPGSSPRLPPEEQPECVVVIGEDDGLPADISYDASTRTITVGTGCIRPVAPEVWDYRIGGVQAIRKWFSFRKRKPDVERQTPLNDILPPTWSARWTVDLLDLINALGLLVALEPRQARLLDAVTSGPLISTDDLRDEGILPVPAYATKEPKPPRKSRRAPGPGQESLDFSD</sequence>
<dbReference type="EMBL" id="JAATEM010000062">
    <property type="protein sequence ID" value="NJP53961.1"/>
    <property type="molecule type" value="Genomic_DNA"/>
</dbReference>
<evidence type="ECO:0000259" key="2">
    <source>
        <dbReference type="Pfam" id="PF18135"/>
    </source>
</evidence>
<organism evidence="3 4">
    <name type="scientific">Streptomyces composti</name>
    <dbReference type="NCBI Taxonomy" id="2720025"/>
    <lineage>
        <taxon>Bacteria</taxon>
        <taxon>Bacillati</taxon>
        <taxon>Actinomycetota</taxon>
        <taxon>Actinomycetes</taxon>
        <taxon>Kitasatosporales</taxon>
        <taxon>Streptomycetaceae</taxon>
        <taxon>Streptomyces</taxon>
    </lineage>
</organism>
<feature type="non-terminal residue" evidence="3">
    <location>
        <position position="1"/>
    </location>
</feature>
<keyword evidence="4" id="KW-1185">Reference proteome</keyword>
<dbReference type="InterPro" id="IPR041635">
    <property type="entry name" value="Type_ISP_LLaBIII_C"/>
</dbReference>